<evidence type="ECO:0000256" key="2">
    <source>
        <dbReference type="ARBA" id="ARBA00023015"/>
    </source>
</evidence>
<dbReference type="InterPro" id="IPR009057">
    <property type="entry name" value="Homeodomain-like_sf"/>
</dbReference>
<dbReference type="STRING" id="478801.Ksed_23720"/>
<keyword evidence="3 6" id="KW-0238">DNA-binding</keyword>
<name>C7NF90_KYTSD</name>
<dbReference type="PROSITE" id="PS01124">
    <property type="entry name" value="HTH_ARAC_FAMILY_2"/>
    <property type="match status" value="1"/>
</dbReference>
<evidence type="ECO:0000256" key="3">
    <source>
        <dbReference type="ARBA" id="ARBA00023125"/>
    </source>
</evidence>
<dbReference type="GO" id="GO:0003700">
    <property type="term" value="F:DNA-binding transcription factor activity"/>
    <property type="evidence" value="ECO:0007669"/>
    <property type="project" value="InterPro"/>
</dbReference>
<dbReference type="AlphaFoldDB" id="C7NF90"/>
<dbReference type="GO" id="GO:0043565">
    <property type="term" value="F:sequence-specific DNA binding"/>
    <property type="evidence" value="ECO:0007669"/>
    <property type="project" value="InterPro"/>
</dbReference>
<dbReference type="EMBL" id="CP001686">
    <property type="protein sequence ID" value="ACV07343.1"/>
    <property type="molecule type" value="Genomic_DNA"/>
</dbReference>
<dbReference type="InterPro" id="IPR050204">
    <property type="entry name" value="AraC_XylS_family_regulators"/>
</dbReference>
<gene>
    <name evidence="6" type="ordered locus">Ksed_23720</name>
</gene>
<dbReference type="PANTHER" id="PTHR46796:SF13">
    <property type="entry name" value="HTH-TYPE TRANSCRIPTIONAL ACTIVATOR RHAS"/>
    <property type="match status" value="1"/>
</dbReference>
<dbReference type="eggNOG" id="COG2207">
    <property type="taxonomic scope" value="Bacteria"/>
</dbReference>
<proteinExistence type="predicted"/>
<reference evidence="6 7" key="1">
    <citation type="journal article" date="2009" name="Stand. Genomic Sci.">
        <title>Complete genome sequence of Kytococcus sedentarius type strain (541).</title>
        <authorList>
            <person name="Sims D."/>
            <person name="Brettin T."/>
            <person name="Detter J.C."/>
            <person name="Han C."/>
            <person name="Lapidus A."/>
            <person name="Copeland A."/>
            <person name="Glavina Del Rio T."/>
            <person name="Nolan M."/>
            <person name="Chen F."/>
            <person name="Lucas S."/>
            <person name="Tice H."/>
            <person name="Cheng J.F."/>
            <person name="Bruce D."/>
            <person name="Goodwin L."/>
            <person name="Pitluck S."/>
            <person name="Ovchinnikova G."/>
            <person name="Pati A."/>
            <person name="Ivanova N."/>
            <person name="Mavrommatis K."/>
            <person name="Chen A."/>
            <person name="Palaniappan K."/>
            <person name="D'haeseleer P."/>
            <person name="Chain P."/>
            <person name="Bristow J."/>
            <person name="Eisen J.A."/>
            <person name="Markowitz V."/>
            <person name="Hugenholtz P."/>
            <person name="Schneider S."/>
            <person name="Goker M."/>
            <person name="Pukall R."/>
            <person name="Kyrpides N.C."/>
            <person name="Klenk H.P."/>
        </authorList>
    </citation>
    <scope>NUCLEOTIDE SEQUENCE [LARGE SCALE GENOMIC DNA]</scope>
    <source>
        <strain evidence="7">ATCC 14392 / DSM 20547 / JCM 11482 / CCUG 33030 / NBRC 15357 / NCTC 11040 / CCM 314 / 541</strain>
    </source>
</reference>
<keyword evidence="7" id="KW-1185">Reference proteome</keyword>
<dbReference type="Proteomes" id="UP000006666">
    <property type="component" value="Chromosome"/>
</dbReference>
<dbReference type="Pfam" id="PF12833">
    <property type="entry name" value="HTH_18"/>
    <property type="match status" value="1"/>
</dbReference>
<dbReference type="SUPFAM" id="SSF46689">
    <property type="entry name" value="Homeodomain-like"/>
    <property type="match status" value="2"/>
</dbReference>
<evidence type="ECO:0000256" key="1">
    <source>
        <dbReference type="ARBA" id="ARBA00022490"/>
    </source>
</evidence>
<organism evidence="6 7">
    <name type="scientific">Kytococcus sedentarius (strain ATCC 14392 / DSM 20547 / JCM 11482 / CCUG 33030 / NBRC 15357 / NCTC 11040 / CCM 314 / 541)</name>
    <name type="common">Micrococcus sedentarius</name>
    <dbReference type="NCBI Taxonomy" id="478801"/>
    <lineage>
        <taxon>Bacteria</taxon>
        <taxon>Bacillati</taxon>
        <taxon>Actinomycetota</taxon>
        <taxon>Actinomycetes</taxon>
        <taxon>Micrococcales</taxon>
        <taxon>Kytococcaceae</taxon>
        <taxon>Kytococcus</taxon>
    </lineage>
</organism>
<dbReference type="SUPFAM" id="SSF51215">
    <property type="entry name" value="Regulatory protein AraC"/>
    <property type="match status" value="1"/>
</dbReference>
<keyword evidence="4" id="KW-0804">Transcription</keyword>
<dbReference type="KEGG" id="kse:Ksed_23720"/>
<keyword evidence="1" id="KW-0963">Cytoplasm</keyword>
<dbReference type="InterPro" id="IPR018060">
    <property type="entry name" value="HTH_AraC"/>
</dbReference>
<accession>C7NF90</accession>
<evidence type="ECO:0000313" key="6">
    <source>
        <dbReference type="EMBL" id="ACV07343.1"/>
    </source>
</evidence>
<dbReference type="Gene3D" id="1.10.10.60">
    <property type="entry name" value="Homeodomain-like"/>
    <property type="match status" value="1"/>
</dbReference>
<keyword evidence="2" id="KW-0805">Transcription regulation</keyword>
<feature type="domain" description="HTH araC/xylS-type" evidence="5">
    <location>
        <begin position="175"/>
        <end position="273"/>
    </location>
</feature>
<dbReference type="PANTHER" id="PTHR46796">
    <property type="entry name" value="HTH-TYPE TRANSCRIPTIONAL ACTIVATOR RHAS-RELATED"/>
    <property type="match status" value="1"/>
</dbReference>
<sequence>MAHDCVKVIVVRDGSAILFSEFGQQAVRPGDVVVLAPSTLCGSEPEGHITVTTIYADTDYVIDQAFWQHVGILHYRLDARGFAEKVYSDPAQILRLGEDRTGMMMAWLDEMVALSLDGQFQRRFHRLQALWFAIMDVVAPYVRISPVRLTPLQRARSRPAPPRTRRFTPLRREALLAREALHEHIAHSWTLRELAESVRLSPQQLTRVFADAYGKTPIAYLTMLRVQDMARLLRETDQPVAVTGRQVGWSSRSRATEAFIEHVGISPSRYRAMRHVVGPVELVLMTRRGEGRFVEREGADDVRVELRGSQGDERAAGEAEQVVCVHGLGDGDHIFSFSIEALCGCDV</sequence>
<protein>
    <submittedName>
        <fullName evidence="6">DNA-binding domain-containing protein, AraC-type</fullName>
    </submittedName>
</protein>
<evidence type="ECO:0000259" key="5">
    <source>
        <dbReference type="PROSITE" id="PS01124"/>
    </source>
</evidence>
<dbReference type="InterPro" id="IPR037923">
    <property type="entry name" value="HTH-like"/>
</dbReference>
<dbReference type="HOGENOM" id="CLU_068652_0_0_11"/>
<evidence type="ECO:0000256" key="4">
    <source>
        <dbReference type="ARBA" id="ARBA00023163"/>
    </source>
</evidence>
<evidence type="ECO:0000313" key="7">
    <source>
        <dbReference type="Proteomes" id="UP000006666"/>
    </source>
</evidence>
<dbReference type="SMART" id="SM00342">
    <property type="entry name" value="HTH_ARAC"/>
    <property type="match status" value="1"/>
</dbReference>